<reference evidence="1" key="2">
    <citation type="journal article" date="2021" name="PeerJ">
        <title>Extensive microbial diversity within the chicken gut microbiome revealed by metagenomics and culture.</title>
        <authorList>
            <person name="Gilroy R."/>
            <person name="Ravi A."/>
            <person name="Getino M."/>
            <person name="Pursley I."/>
            <person name="Horton D.L."/>
            <person name="Alikhan N.F."/>
            <person name="Baker D."/>
            <person name="Gharbi K."/>
            <person name="Hall N."/>
            <person name="Watson M."/>
            <person name="Adriaenssens E.M."/>
            <person name="Foster-Nyarko E."/>
            <person name="Jarju S."/>
            <person name="Secka A."/>
            <person name="Antonio M."/>
            <person name="Oren A."/>
            <person name="Chaudhuri R.R."/>
            <person name="La Ragione R."/>
            <person name="Hildebrand F."/>
            <person name="Pallen M.J."/>
        </authorList>
    </citation>
    <scope>NUCLEOTIDE SEQUENCE</scope>
    <source>
        <strain evidence="1">ChiHjej12B11-7776</strain>
    </source>
</reference>
<evidence type="ECO:0000313" key="2">
    <source>
        <dbReference type="Proteomes" id="UP000886852"/>
    </source>
</evidence>
<dbReference type="InterPro" id="IPR009711">
    <property type="entry name" value="UPF0473"/>
</dbReference>
<gene>
    <name evidence="1" type="ORF">IAC72_00780</name>
</gene>
<dbReference type="Proteomes" id="UP000886852">
    <property type="component" value="Unassembled WGS sequence"/>
</dbReference>
<accession>A0A9D1SQ00</accession>
<comment type="caution">
    <text evidence="1">The sequence shown here is derived from an EMBL/GenBank/DDBJ whole genome shotgun (WGS) entry which is preliminary data.</text>
</comment>
<dbReference type="EMBL" id="DVOC01000015">
    <property type="protein sequence ID" value="HIU90536.1"/>
    <property type="molecule type" value="Genomic_DNA"/>
</dbReference>
<name>A0A9D1SQ00_9BACT</name>
<dbReference type="AlphaFoldDB" id="A0A9D1SQ00"/>
<protein>
    <submittedName>
        <fullName evidence="1">DUF1292 domain-containing protein</fullName>
    </submittedName>
</protein>
<dbReference type="Pfam" id="PF06949">
    <property type="entry name" value="DUF1292"/>
    <property type="match status" value="1"/>
</dbReference>
<proteinExistence type="predicted"/>
<sequence length="97" mass="11313">MTKEQEKSIFEMLTDDDNCDNIVLTDEDGNEQEFEQIAVIPYEEELYCILHPLNDPEVAEDEAIVFLYSEDDEGEILTVVEDDELADKIFELYDELE</sequence>
<evidence type="ECO:0000313" key="1">
    <source>
        <dbReference type="EMBL" id="HIU90536.1"/>
    </source>
</evidence>
<reference evidence="1" key="1">
    <citation type="submission" date="2020-10" db="EMBL/GenBank/DDBJ databases">
        <authorList>
            <person name="Gilroy R."/>
        </authorList>
    </citation>
    <scope>NUCLEOTIDE SEQUENCE</scope>
    <source>
        <strain evidence="1">ChiHjej12B11-7776</strain>
    </source>
</reference>
<organism evidence="1 2">
    <name type="scientific">Candidatus Fimimonas merdipullorum</name>
    <dbReference type="NCBI Taxonomy" id="2840822"/>
    <lineage>
        <taxon>Bacteria</taxon>
        <taxon>Pseudomonadati</taxon>
        <taxon>Myxococcota</taxon>
        <taxon>Myxococcia</taxon>
        <taxon>Myxococcales</taxon>
        <taxon>Cystobacterineae</taxon>
        <taxon>Myxococcaceae</taxon>
        <taxon>Myxococcaceae incertae sedis</taxon>
        <taxon>Candidatus Fimimonas</taxon>
    </lineage>
</organism>